<evidence type="ECO:0000313" key="1">
    <source>
        <dbReference type="EMBL" id="CCH48776.1"/>
    </source>
</evidence>
<proteinExistence type="predicted"/>
<dbReference type="Proteomes" id="UP000011724">
    <property type="component" value="Chromosome"/>
</dbReference>
<dbReference type="RefSeq" id="WP_015414820.1">
    <property type="nucleotide sequence ID" value="NC_020409.1"/>
</dbReference>
<name>M1WK08_PSEP2</name>
<reference evidence="2" key="2">
    <citation type="journal article" date="2013" name="Stand. Genomic Sci.">
        <title>Complete genome sequence of Desulfocapsa sulfexigens, a marine deltaproteobacterium specialized in disproportionating inorganic sulfur compounds.</title>
        <authorList>
            <person name="Finster K.W."/>
            <person name="Kjeldsen K.U."/>
            <person name="Kube M."/>
            <person name="Reinhardt R."/>
            <person name="Mussmann M."/>
            <person name="Amann R."/>
            <person name="Schreiber L."/>
        </authorList>
    </citation>
    <scope>NUCLEOTIDE SEQUENCE [LARGE SCALE GENOMIC DNA]</scope>
    <source>
        <strain evidence="2">DSM 10523 / SB164P1</strain>
    </source>
</reference>
<dbReference type="PATRIC" id="fig|879567.3.peg.1608"/>
<evidence type="ECO:0000313" key="2">
    <source>
        <dbReference type="Proteomes" id="UP000011724"/>
    </source>
</evidence>
<protein>
    <submittedName>
        <fullName evidence="1">Uncharacterized protein</fullName>
    </submittedName>
</protein>
<dbReference type="OrthoDB" id="5465348at2"/>
<dbReference type="AlphaFoldDB" id="M1WK08"/>
<reference evidence="1 2" key="1">
    <citation type="journal article" date="2013" name="PLoS ONE">
        <title>The first genomic and proteomic characterization of a deep-sea sulfate reducer: insights into the piezophilic lifestyle of Desulfovibrio piezophilus.</title>
        <authorList>
            <person name="Pradel N."/>
            <person name="Ji B."/>
            <person name="Gimenez G."/>
            <person name="Talla E."/>
            <person name="Lenoble P."/>
            <person name="Garel M."/>
            <person name="Tamburini C."/>
            <person name="Fourquet P."/>
            <person name="Lebrun R."/>
            <person name="Bertin P."/>
            <person name="Denis Y."/>
            <person name="Pophillat M."/>
            <person name="Barbe V."/>
            <person name="Ollivier B."/>
            <person name="Dolla A."/>
        </authorList>
    </citation>
    <scope>NUCLEOTIDE SEQUENCE [LARGE SCALE GENOMIC DNA]</scope>
    <source>
        <strain evidence="2">DSM 10523 / SB164P1</strain>
    </source>
</reference>
<dbReference type="KEGG" id="dpi:BN4_11541"/>
<dbReference type="HOGENOM" id="CLU_1632708_0_0_7"/>
<organism evidence="1 2">
    <name type="scientific">Pseudodesulfovibrio piezophilus (strain DSM 21447 / JCM 15486 / C1TLV30)</name>
    <name type="common">Desulfovibrio piezophilus</name>
    <dbReference type="NCBI Taxonomy" id="1322246"/>
    <lineage>
        <taxon>Bacteria</taxon>
        <taxon>Pseudomonadati</taxon>
        <taxon>Thermodesulfobacteriota</taxon>
        <taxon>Desulfovibrionia</taxon>
        <taxon>Desulfovibrionales</taxon>
        <taxon>Desulfovibrionaceae</taxon>
    </lineage>
</organism>
<dbReference type="EMBL" id="FO203427">
    <property type="protein sequence ID" value="CCH48776.1"/>
    <property type="molecule type" value="Genomic_DNA"/>
</dbReference>
<gene>
    <name evidence="1" type="ordered locus">BN4_11541</name>
</gene>
<sequence>MAKKQTNNTKRTLVIAVMLLIAVAAVVAFQTNLVGLTFPSSQPTYDTQIIESVSVKGAVSVKALRLSPKEMRNINFMAIKNQDIFPAMDVTVNMQDQFAPVVVERGTGLELTMVFKTDETCEVRFWTRKVTRAGLVPLMIRSMKKAAAEYLHYRDLPEKGASFKRLYI</sequence>
<keyword evidence="2" id="KW-1185">Reference proteome</keyword>
<accession>M1WK08</accession>